<gene>
    <name evidence="1" type="ORF">J1N35_024855</name>
</gene>
<dbReference type="Proteomes" id="UP000828251">
    <property type="component" value="Unassembled WGS sequence"/>
</dbReference>
<keyword evidence="2" id="KW-1185">Reference proteome</keyword>
<dbReference type="InterPro" id="IPR005508">
    <property type="entry name" value="At2g31720-like"/>
</dbReference>
<dbReference type="PANTHER" id="PTHR31541">
    <property type="entry name" value="B3 DOMAIN PLANT PROTEIN-RELATED"/>
    <property type="match status" value="1"/>
</dbReference>
<dbReference type="OrthoDB" id="1286839at2759"/>
<evidence type="ECO:0000313" key="2">
    <source>
        <dbReference type="Proteomes" id="UP000828251"/>
    </source>
</evidence>
<organism evidence="1 2">
    <name type="scientific">Gossypium stocksii</name>
    <dbReference type="NCBI Taxonomy" id="47602"/>
    <lineage>
        <taxon>Eukaryota</taxon>
        <taxon>Viridiplantae</taxon>
        <taxon>Streptophyta</taxon>
        <taxon>Embryophyta</taxon>
        <taxon>Tracheophyta</taxon>
        <taxon>Spermatophyta</taxon>
        <taxon>Magnoliopsida</taxon>
        <taxon>eudicotyledons</taxon>
        <taxon>Gunneridae</taxon>
        <taxon>Pentapetalae</taxon>
        <taxon>rosids</taxon>
        <taxon>malvids</taxon>
        <taxon>Malvales</taxon>
        <taxon>Malvaceae</taxon>
        <taxon>Malvoideae</taxon>
        <taxon>Gossypium</taxon>
    </lineage>
</organism>
<reference evidence="1 2" key="1">
    <citation type="journal article" date="2021" name="Plant Biotechnol. J.">
        <title>Multi-omics assisted identification of the key and species-specific regulatory components of drought-tolerant mechanisms in Gossypium stocksii.</title>
        <authorList>
            <person name="Yu D."/>
            <person name="Ke L."/>
            <person name="Zhang D."/>
            <person name="Wu Y."/>
            <person name="Sun Y."/>
            <person name="Mei J."/>
            <person name="Sun J."/>
            <person name="Sun Y."/>
        </authorList>
    </citation>
    <scope>NUCLEOTIDE SEQUENCE [LARGE SCALE GENOMIC DNA]</scope>
    <source>
        <strain evidence="2">cv. E1</strain>
        <tissue evidence="1">Leaf</tissue>
    </source>
</reference>
<dbReference type="Pfam" id="PF03754">
    <property type="entry name" value="At2g31720-like"/>
    <property type="match status" value="1"/>
</dbReference>
<dbReference type="EMBL" id="JAIQCV010000008">
    <property type="protein sequence ID" value="KAH1072527.1"/>
    <property type="molecule type" value="Genomic_DNA"/>
</dbReference>
<evidence type="ECO:0000313" key="1">
    <source>
        <dbReference type="EMBL" id="KAH1072527.1"/>
    </source>
</evidence>
<proteinExistence type="predicted"/>
<sequence length="178" mass="20484">MGLKENDEDRSPFQCLLDAVALVERLDEETMRLKLKQGLNKIDDNLSGVDTQPINFTTVRIFGTDIIIVAIDEDVIMNQLPTGSSKKRKERFKLSRAKKLMPKQKRKKHKHKATFGDQSCFPQSSHMIKCMDGSEKKLIIQKALHKTDLSKHHGRLSIPMNQVEVEFLIDEELKQRSK</sequence>
<comment type="caution">
    <text evidence="1">The sequence shown here is derived from an EMBL/GenBank/DDBJ whole genome shotgun (WGS) entry which is preliminary data.</text>
</comment>
<protein>
    <submittedName>
        <fullName evidence="1">Uncharacterized protein</fullName>
    </submittedName>
</protein>
<name>A0A9D3ZWN5_9ROSI</name>
<accession>A0A9D3ZWN5</accession>
<dbReference type="GO" id="GO:0003677">
    <property type="term" value="F:DNA binding"/>
    <property type="evidence" value="ECO:0007669"/>
    <property type="project" value="InterPro"/>
</dbReference>
<dbReference type="PANTHER" id="PTHR31541:SF60">
    <property type="entry name" value="TF-B3 DOMAIN-CONTAINING PROTEIN"/>
    <property type="match status" value="1"/>
</dbReference>
<dbReference type="AlphaFoldDB" id="A0A9D3ZWN5"/>